<organism evidence="2 3">
    <name type="scientific">Linnemannia gamsii</name>
    <dbReference type="NCBI Taxonomy" id="64522"/>
    <lineage>
        <taxon>Eukaryota</taxon>
        <taxon>Fungi</taxon>
        <taxon>Fungi incertae sedis</taxon>
        <taxon>Mucoromycota</taxon>
        <taxon>Mortierellomycotina</taxon>
        <taxon>Mortierellomycetes</taxon>
        <taxon>Mortierellales</taxon>
        <taxon>Mortierellaceae</taxon>
        <taxon>Linnemannia</taxon>
    </lineage>
</organism>
<feature type="region of interest" description="Disordered" evidence="1">
    <location>
        <begin position="159"/>
        <end position="247"/>
    </location>
</feature>
<comment type="caution">
    <text evidence="2">The sequence shown here is derived from an EMBL/GenBank/DDBJ whole genome shotgun (WGS) entry which is preliminary data.</text>
</comment>
<dbReference type="Proteomes" id="UP001194696">
    <property type="component" value="Unassembled WGS sequence"/>
</dbReference>
<feature type="region of interest" description="Disordered" evidence="1">
    <location>
        <begin position="416"/>
        <end position="446"/>
    </location>
</feature>
<proteinExistence type="predicted"/>
<feature type="compositionally biased region" description="Basic and acidic residues" evidence="1">
    <location>
        <begin position="159"/>
        <end position="215"/>
    </location>
</feature>
<keyword evidence="3" id="KW-1185">Reference proteome</keyword>
<evidence type="ECO:0000313" key="3">
    <source>
        <dbReference type="Proteomes" id="UP001194696"/>
    </source>
</evidence>
<dbReference type="Gene3D" id="6.10.250.3110">
    <property type="match status" value="1"/>
</dbReference>
<evidence type="ECO:0000256" key="1">
    <source>
        <dbReference type="SAM" id="MobiDB-lite"/>
    </source>
</evidence>
<sequence length="515" mass="57808">MQLDFKIHASERLQSQHLSNKSPITLDAKISDHNSIFRVPTGNRNRLFQSLAANLSHQFPKWFRGVTAASIFGAYSKIVSKARELERFQASAEANKRTGWSPTRMSRIAMDLLEHEKATQAGLRGRTGGERAGGVVILQKPGAHQLCERRMDGRSLEKQFREGTVEREEGETKSLKPEITSRAKFEDEEERLRKMAKESVLESESVVKPEFKGDDLSNNDATIYSHTSEVPQASNTNNPSPPPRTHTTLTKAYAESSIITGTGQSVVQEQPCQEPQRAKHPNGGQNLDEERTTGSSGKAKATMMRTTKGLLNVVEVQDKTIQDLVFDVVRLEEAVAKSQKIMDSTDVIAVMKEEIARLREYTNVLKKETVELKENTDGLKNKTVELKEKSDGLKKETAVLKEKNVRLKEKTDDLKKETEGLKMENGGLKNETGGLKKETEGLKKENEGLKKEADGLKKENDGLKKEAYGLKDETAGFKEEISQLKSQCVRRESPWKWMASLLSFKMSCSRWLTSR</sequence>
<protein>
    <submittedName>
        <fullName evidence="2">Uncharacterized protein</fullName>
    </submittedName>
</protein>
<feature type="region of interest" description="Disordered" evidence="1">
    <location>
        <begin position="267"/>
        <end position="299"/>
    </location>
</feature>
<dbReference type="EMBL" id="JAAAIM010000087">
    <property type="protein sequence ID" value="KAG0295353.1"/>
    <property type="molecule type" value="Genomic_DNA"/>
</dbReference>
<evidence type="ECO:0000313" key="2">
    <source>
        <dbReference type="EMBL" id="KAG0295353.1"/>
    </source>
</evidence>
<name>A0ABQ7KAW8_9FUNG</name>
<reference evidence="2 3" key="1">
    <citation type="journal article" date="2020" name="Fungal Divers.">
        <title>Resolving the Mortierellaceae phylogeny through synthesis of multi-gene phylogenetics and phylogenomics.</title>
        <authorList>
            <person name="Vandepol N."/>
            <person name="Liber J."/>
            <person name="Desiro A."/>
            <person name="Na H."/>
            <person name="Kennedy M."/>
            <person name="Barry K."/>
            <person name="Grigoriev I.V."/>
            <person name="Miller A.N."/>
            <person name="O'Donnell K."/>
            <person name="Stajich J.E."/>
            <person name="Bonito G."/>
        </authorList>
    </citation>
    <scope>NUCLEOTIDE SEQUENCE [LARGE SCALE GENOMIC DNA]</scope>
    <source>
        <strain evidence="2 3">AD045</strain>
    </source>
</reference>
<accession>A0ABQ7KAW8</accession>
<feature type="compositionally biased region" description="Basic and acidic residues" evidence="1">
    <location>
        <begin position="434"/>
        <end position="446"/>
    </location>
</feature>
<feature type="compositionally biased region" description="Polar residues" evidence="1">
    <location>
        <begin position="216"/>
        <end position="234"/>
    </location>
</feature>
<gene>
    <name evidence="2" type="ORF">BGZ96_011921</name>
</gene>